<proteinExistence type="predicted"/>
<sequence length="116" mass="12621">MNGSSSVIEALLPYRVNVNHVDFYCRTALSLAAEGGFPDVIKLLLGQAEIDLEISDRMGRTSLTWAAQGGNMEVVKLLTEAGADVVKGDKSGRTPLSWVLEYGHTKLIKYLIKISP</sequence>
<dbReference type="Proteomes" id="UP000327118">
    <property type="component" value="Unassembled WGS sequence"/>
</dbReference>
<evidence type="ECO:0000313" key="4">
    <source>
        <dbReference type="EMBL" id="KAE8352256.1"/>
    </source>
</evidence>
<organism evidence="4 5">
    <name type="scientific">Aspergillus coremiiformis</name>
    <dbReference type="NCBI Taxonomy" id="138285"/>
    <lineage>
        <taxon>Eukaryota</taxon>
        <taxon>Fungi</taxon>
        <taxon>Dikarya</taxon>
        <taxon>Ascomycota</taxon>
        <taxon>Pezizomycotina</taxon>
        <taxon>Eurotiomycetes</taxon>
        <taxon>Eurotiomycetidae</taxon>
        <taxon>Eurotiales</taxon>
        <taxon>Aspergillaceae</taxon>
        <taxon>Aspergillus</taxon>
        <taxon>Aspergillus subgen. Circumdati</taxon>
    </lineage>
</organism>
<dbReference type="Pfam" id="PF12796">
    <property type="entry name" value="Ank_2"/>
    <property type="match status" value="1"/>
</dbReference>
<dbReference type="InterPro" id="IPR002110">
    <property type="entry name" value="Ankyrin_rpt"/>
</dbReference>
<keyword evidence="2 3" id="KW-0040">ANK repeat</keyword>
<dbReference type="AlphaFoldDB" id="A0A5N6Z5T5"/>
<dbReference type="SUPFAM" id="SSF48403">
    <property type="entry name" value="Ankyrin repeat"/>
    <property type="match status" value="1"/>
</dbReference>
<protein>
    <submittedName>
        <fullName evidence="4">Ankyrin repeat-containing domain protein</fullName>
    </submittedName>
</protein>
<name>A0A5N6Z5T5_9EURO</name>
<dbReference type="SMART" id="SM00248">
    <property type="entry name" value="ANK"/>
    <property type="match status" value="3"/>
</dbReference>
<evidence type="ECO:0000313" key="5">
    <source>
        <dbReference type="Proteomes" id="UP000327118"/>
    </source>
</evidence>
<dbReference type="OrthoDB" id="4772757at2759"/>
<evidence type="ECO:0000256" key="1">
    <source>
        <dbReference type="ARBA" id="ARBA00022737"/>
    </source>
</evidence>
<dbReference type="PANTHER" id="PTHR24198">
    <property type="entry name" value="ANKYRIN REPEAT AND PROTEIN KINASE DOMAIN-CONTAINING PROTEIN"/>
    <property type="match status" value="1"/>
</dbReference>
<accession>A0A5N6Z5T5</accession>
<dbReference type="Gene3D" id="1.25.40.20">
    <property type="entry name" value="Ankyrin repeat-containing domain"/>
    <property type="match status" value="2"/>
</dbReference>
<dbReference type="EMBL" id="ML739136">
    <property type="protein sequence ID" value="KAE8352256.1"/>
    <property type="molecule type" value="Genomic_DNA"/>
</dbReference>
<evidence type="ECO:0000256" key="3">
    <source>
        <dbReference type="PROSITE-ProRule" id="PRU00023"/>
    </source>
</evidence>
<dbReference type="PANTHER" id="PTHR24198:SF165">
    <property type="entry name" value="ANKYRIN REPEAT-CONTAINING PROTEIN-RELATED"/>
    <property type="match status" value="1"/>
</dbReference>
<reference evidence="5" key="1">
    <citation type="submission" date="2019-04" db="EMBL/GenBank/DDBJ databases">
        <title>Friends and foes A comparative genomics studyof 23 Aspergillus species from section Flavi.</title>
        <authorList>
            <consortium name="DOE Joint Genome Institute"/>
            <person name="Kjaerbolling I."/>
            <person name="Vesth T."/>
            <person name="Frisvad J.C."/>
            <person name="Nybo J.L."/>
            <person name="Theobald S."/>
            <person name="Kildgaard S."/>
            <person name="Isbrandt T."/>
            <person name="Kuo A."/>
            <person name="Sato A."/>
            <person name="Lyhne E.K."/>
            <person name="Kogle M.E."/>
            <person name="Wiebenga A."/>
            <person name="Kun R.S."/>
            <person name="Lubbers R.J."/>
            <person name="Makela M.R."/>
            <person name="Barry K."/>
            <person name="Chovatia M."/>
            <person name="Clum A."/>
            <person name="Daum C."/>
            <person name="Haridas S."/>
            <person name="He G."/>
            <person name="LaButti K."/>
            <person name="Lipzen A."/>
            <person name="Mondo S."/>
            <person name="Riley R."/>
            <person name="Salamov A."/>
            <person name="Simmons B.A."/>
            <person name="Magnuson J.K."/>
            <person name="Henrissat B."/>
            <person name="Mortensen U.H."/>
            <person name="Larsen T.O."/>
            <person name="Devries R.P."/>
            <person name="Grigoriev I.V."/>
            <person name="Machida M."/>
            <person name="Baker S.E."/>
            <person name="Andersen M.R."/>
        </authorList>
    </citation>
    <scope>NUCLEOTIDE SEQUENCE [LARGE SCALE GENOMIC DNA]</scope>
    <source>
        <strain evidence="5">CBS 553.77</strain>
    </source>
</reference>
<keyword evidence="1" id="KW-0677">Repeat</keyword>
<feature type="repeat" description="ANK" evidence="3">
    <location>
        <begin position="58"/>
        <end position="90"/>
    </location>
</feature>
<dbReference type="Pfam" id="PF13606">
    <property type="entry name" value="Ank_3"/>
    <property type="match status" value="1"/>
</dbReference>
<dbReference type="InterPro" id="IPR036770">
    <property type="entry name" value="Ankyrin_rpt-contain_sf"/>
</dbReference>
<gene>
    <name evidence="4" type="ORF">BDV28DRAFT_135409</name>
</gene>
<keyword evidence="5" id="KW-1185">Reference proteome</keyword>
<evidence type="ECO:0000256" key="2">
    <source>
        <dbReference type="ARBA" id="ARBA00023043"/>
    </source>
</evidence>
<dbReference type="PROSITE" id="PS50297">
    <property type="entry name" value="ANK_REP_REGION"/>
    <property type="match status" value="1"/>
</dbReference>
<dbReference type="PROSITE" id="PS50088">
    <property type="entry name" value="ANK_REPEAT"/>
    <property type="match status" value="1"/>
</dbReference>